<dbReference type="Proteomes" id="UP000004123">
    <property type="component" value="Unassembled WGS sequence"/>
</dbReference>
<reference evidence="1 2" key="1">
    <citation type="submission" date="2011-04" db="EMBL/GenBank/DDBJ databases">
        <authorList>
            <person name="Muzny D."/>
            <person name="Qin X."/>
            <person name="Deng J."/>
            <person name="Jiang H."/>
            <person name="Liu Y."/>
            <person name="Qu J."/>
            <person name="Song X.-Z."/>
            <person name="Zhang L."/>
            <person name="Thornton R."/>
            <person name="Coyle M."/>
            <person name="Francisco L."/>
            <person name="Jackson L."/>
            <person name="Javaid M."/>
            <person name="Korchina V."/>
            <person name="Kovar C."/>
            <person name="Mata R."/>
            <person name="Mathew T."/>
            <person name="Ngo R."/>
            <person name="Nguyen L."/>
            <person name="Nguyen N."/>
            <person name="Okwuonu G."/>
            <person name="Ongeri F."/>
            <person name="Pham C."/>
            <person name="Simmons D."/>
            <person name="Wilczek-Boney K."/>
            <person name="Hale W."/>
            <person name="Jakkamsetti A."/>
            <person name="Pham P."/>
            <person name="Ruth R."/>
            <person name="San Lucas F."/>
            <person name="Warren J."/>
            <person name="Zhang J."/>
            <person name="Zhao Z."/>
            <person name="Zhou C."/>
            <person name="Zhu D."/>
            <person name="Lee S."/>
            <person name="Bess C."/>
            <person name="Blankenburg K."/>
            <person name="Forbes L."/>
            <person name="Fu Q."/>
            <person name="Gubbala S."/>
            <person name="Hirani K."/>
            <person name="Jayaseelan J.C."/>
            <person name="Lara F."/>
            <person name="Munidasa M."/>
            <person name="Palculict T."/>
            <person name="Patil S."/>
            <person name="Pu L.-L."/>
            <person name="Saada N."/>
            <person name="Tang L."/>
            <person name="Weissenberger G."/>
            <person name="Zhu Y."/>
            <person name="Hemphill L."/>
            <person name="Shang Y."/>
            <person name="Youmans B."/>
            <person name="Ayvaz T."/>
            <person name="Ross M."/>
            <person name="Santibanez J."/>
            <person name="Aqrawi P."/>
            <person name="Gross S."/>
            <person name="Joshi V."/>
            <person name="Fowler G."/>
            <person name="Nazareth L."/>
            <person name="Reid J."/>
            <person name="Worley K."/>
            <person name="Petrosino J."/>
            <person name="Highlander S."/>
            <person name="Gibbs R."/>
        </authorList>
    </citation>
    <scope>NUCLEOTIDE SEQUENCE [LARGE SCALE GENOMIC DNA]</scope>
    <source>
        <strain evidence="1 2">ATCC 700821</strain>
    </source>
</reference>
<evidence type="ECO:0000313" key="2">
    <source>
        <dbReference type="Proteomes" id="UP000004123"/>
    </source>
</evidence>
<dbReference type="HOGENOM" id="CLU_3171721_0_0_10"/>
<dbReference type="EMBL" id="AFPY01000019">
    <property type="protein sequence ID" value="EGQ21508.1"/>
    <property type="molecule type" value="Genomic_DNA"/>
</dbReference>
<sequence length="47" mass="5833">MANIVYSLLYFLRTMQYSYNFAVVKRDDMSHFFWRHSKNKKKKLRLG</sequence>
<proteinExistence type="predicted"/>
<dbReference type="AlphaFoldDB" id="F9DFS0"/>
<accession>F9DFS0</accession>
<gene>
    <name evidence="1" type="ORF">HMPREF9144_0510</name>
</gene>
<evidence type="ECO:0000313" key="1">
    <source>
        <dbReference type="EMBL" id="EGQ21508.1"/>
    </source>
</evidence>
<comment type="caution">
    <text evidence="1">The sequence shown here is derived from an EMBL/GenBank/DDBJ whole genome shotgun (WGS) entry which is preliminary data.</text>
</comment>
<name>F9DFS0_9BACT</name>
<organism evidence="1 2">
    <name type="scientific">Prevotella pallens ATCC 700821</name>
    <dbReference type="NCBI Taxonomy" id="997353"/>
    <lineage>
        <taxon>Bacteria</taxon>
        <taxon>Pseudomonadati</taxon>
        <taxon>Bacteroidota</taxon>
        <taxon>Bacteroidia</taxon>
        <taxon>Bacteroidales</taxon>
        <taxon>Prevotellaceae</taxon>
        <taxon>Prevotella</taxon>
    </lineage>
</organism>
<protein>
    <submittedName>
        <fullName evidence="1">Uncharacterized protein</fullName>
    </submittedName>
</protein>